<reference evidence="3" key="1">
    <citation type="submission" date="2017-10" db="EMBL/GenBank/DDBJ databases">
        <title>Rapid genome shrinkage in a self-fertile nematode reveals novel sperm competition proteins.</title>
        <authorList>
            <person name="Yin D."/>
            <person name="Schwarz E.M."/>
            <person name="Thomas C.G."/>
            <person name="Felde R.L."/>
            <person name="Korf I.F."/>
            <person name="Cutter A.D."/>
            <person name="Schartner C.M."/>
            <person name="Ralston E.J."/>
            <person name="Meyer B.J."/>
            <person name="Haag E.S."/>
        </authorList>
    </citation>
    <scope>NUCLEOTIDE SEQUENCE [LARGE SCALE GENOMIC DNA]</scope>
    <source>
        <strain evidence="3">JU1422</strain>
    </source>
</reference>
<dbReference type="EMBL" id="PDUG01000001">
    <property type="protein sequence ID" value="PIC49907.1"/>
    <property type="molecule type" value="Genomic_DNA"/>
</dbReference>
<feature type="region of interest" description="Disordered" evidence="1">
    <location>
        <begin position="64"/>
        <end position="94"/>
    </location>
</feature>
<dbReference type="AlphaFoldDB" id="A0A2G5VDU8"/>
<dbReference type="Proteomes" id="UP000230233">
    <property type="component" value="Chromosome I"/>
</dbReference>
<organism evidence="2 3">
    <name type="scientific">Caenorhabditis nigoni</name>
    <dbReference type="NCBI Taxonomy" id="1611254"/>
    <lineage>
        <taxon>Eukaryota</taxon>
        <taxon>Metazoa</taxon>
        <taxon>Ecdysozoa</taxon>
        <taxon>Nematoda</taxon>
        <taxon>Chromadorea</taxon>
        <taxon>Rhabditida</taxon>
        <taxon>Rhabditina</taxon>
        <taxon>Rhabditomorpha</taxon>
        <taxon>Rhabditoidea</taxon>
        <taxon>Rhabditidae</taxon>
        <taxon>Peloderinae</taxon>
        <taxon>Caenorhabditis</taxon>
    </lineage>
</organism>
<protein>
    <submittedName>
        <fullName evidence="2">Uncharacterized protein</fullName>
    </submittedName>
</protein>
<evidence type="ECO:0000313" key="2">
    <source>
        <dbReference type="EMBL" id="PIC49907.1"/>
    </source>
</evidence>
<proteinExistence type="predicted"/>
<sequence length="94" mass="10339">MVLMLVENTLATLTNTFDSDPTQSSQNGIIRIGSLFKCLPRIRCDSIKPSNGDCHQKDLAAKQFSSDGSQDSGYFGKVETQKHRSTVVQLSETD</sequence>
<evidence type="ECO:0000313" key="3">
    <source>
        <dbReference type="Proteomes" id="UP000230233"/>
    </source>
</evidence>
<evidence type="ECO:0000256" key="1">
    <source>
        <dbReference type="SAM" id="MobiDB-lite"/>
    </source>
</evidence>
<gene>
    <name evidence="2" type="primary">Cnig_chr_I.g1018</name>
    <name evidence="2" type="ORF">B9Z55_001018</name>
</gene>
<accession>A0A2G5VDU8</accession>
<keyword evidence="3" id="KW-1185">Reference proteome</keyword>
<comment type="caution">
    <text evidence="2">The sequence shown here is derived from an EMBL/GenBank/DDBJ whole genome shotgun (WGS) entry which is preliminary data.</text>
</comment>
<name>A0A2G5VDU8_9PELO</name>